<name>A0A6J4Q2S5_9PSEU</name>
<feature type="non-terminal residue" evidence="2">
    <location>
        <position position="190"/>
    </location>
</feature>
<proteinExistence type="predicted"/>
<feature type="non-terminal residue" evidence="2">
    <location>
        <position position="1"/>
    </location>
</feature>
<accession>A0A6J4Q2S5</accession>
<feature type="compositionally biased region" description="Basic residues" evidence="1">
    <location>
        <begin position="89"/>
        <end position="102"/>
    </location>
</feature>
<evidence type="ECO:0000313" key="2">
    <source>
        <dbReference type="EMBL" id="CAA9426503.1"/>
    </source>
</evidence>
<feature type="compositionally biased region" description="Basic residues" evidence="1">
    <location>
        <begin position="172"/>
        <end position="190"/>
    </location>
</feature>
<feature type="compositionally biased region" description="Basic residues" evidence="1">
    <location>
        <begin position="1"/>
        <end position="23"/>
    </location>
</feature>
<organism evidence="2">
    <name type="scientific">uncultured Pseudonocardia sp</name>
    <dbReference type="NCBI Taxonomy" id="211455"/>
    <lineage>
        <taxon>Bacteria</taxon>
        <taxon>Bacillati</taxon>
        <taxon>Actinomycetota</taxon>
        <taxon>Actinomycetes</taxon>
        <taxon>Pseudonocardiales</taxon>
        <taxon>Pseudonocardiaceae</taxon>
        <taxon>Pseudonocardia</taxon>
        <taxon>environmental samples</taxon>
    </lineage>
</organism>
<feature type="compositionally biased region" description="Basic residues" evidence="1">
    <location>
        <begin position="40"/>
        <end position="49"/>
    </location>
</feature>
<reference evidence="2" key="1">
    <citation type="submission" date="2020-02" db="EMBL/GenBank/DDBJ databases">
        <authorList>
            <person name="Meier V. D."/>
        </authorList>
    </citation>
    <scope>NUCLEOTIDE SEQUENCE</scope>
    <source>
        <strain evidence="2">AVDCRST_MAG66</strain>
    </source>
</reference>
<protein>
    <submittedName>
        <fullName evidence="2">Uncharacterized protein</fullName>
    </submittedName>
</protein>
<gene>
    <name evidence="2" type="ORF">AVDCRST_MAG66-2991</name>
</gene>
<feature type="compositionally biased region" description="Low complexity" evidence="1">
    <location>
        <begin position="105"/>
        <end position="118"/>
    </location>
</feature>
<evidence type="ECO:0000256" key="1">
    <source>
        <dbReference type="SAM" id="MobiDB-lite"/>
    </source>
</evidence>
<feature type="region of interest" description="Disordered" evidence="1">
    <location>
        <begin position="1"/>
        <end position="190"/>
    </location>
</feature>
<dbReference type="AlphaFoldDB" id="A0A6J4Q2S5"/>
<feature type="compositionally biased region" description="Basic and acidic residues" evidence="1">
    <location>
        <begin position="142"/>
        <end position="156"/>
    </location>
</feature>
<feature type="compositionally biased region" description="Basic and acidic residues" evidence="1">
    <location>
        <begin position="123"/>
        <end position="133"/>
    </location>
</feature>
<dbReference type="EMBL" id="CADCUS010000436">
    <property type="protein sequence ID" value="CAA9426503.1"/>
    <property type="molecule type" value="Genomic_DNA"/>
</dbReference>
<sequence>AEPRPRSRRCARPHRLRQRRRPGARGAVVPVDAQRPGVGHVHHRSRHGHDLRPATGAAGGAGGRQLLDRVRGHHGHAGGPRTGAGPALRRPRARAALRRLGRRGGAALPARPRPGAAQRRPRLREPGERDLARPHHRRRRGRQCDDHRPVGLRERAAGAVRGRPRDADGHRARPGRLRGRPRRLHHRRVL</sequence>